<accession>A0A9Q2P9I5</accession>
<dbReference type="PANTHER" id="PTHR42930">
    <property type="entry name" value="PHOSPHATE-SPECIFIC TRANSPORT SYSTEM ACCESSORY PROTEIN PHOU"/>
    <property type="match status" value="1"/>
</dbReference>
<evidence type="ECO:0000313" key="14">
    <source>
        <dbReference type="Proteomes" id="UP000809440"/>
    </source>
</evidence>
<dbReference type="GO" id="GO:0006817">
    <property type="term" value="P:phosphate ion transport"/>
    <property type="evidence" value="ECO:0007669"/>
    <property type="project" value="UniProtKB-KW"/>
</dbReference>
<dbReference type="InterPro" id="IPR038078">
    <property type="entry name" value="PhoU-like_sf"/>
</dbReference>
<dbReference type="EMBL" id="JAFBXF010000003">
    <property type="protein sequence ID" value="MBM2416410.1"/>
    <property type="molecule type" value="Genomic_DNA"/>
</dbReference>
<proteinExistence type="inferred from homology"/>
<dbReference type="AlphaFoldDB" id="A0A9Q2P9I5"/>
<evidence type="ECO:0000313" key="12">
    <source>
        <dbReference type="EMBL" id="MBM2416410.1"/>
    </source>
</evidence>
<reference evidence="11 14" key="1">
    <citation type="submission" date="2021-01" db="EMBL/GenBank/DDBJ databases">
        <title>Diatom-associated Roseobacters Show Island Model of Population Structure.</title>
        <authorList>
            <person name="Qu L."/>
            <person name="Feng X."/>
            <person name="Chen Y."/>
            <person name="Li L."/>
            <person name="Wang X."/>
            <person name="Hu Z."/>
            <person name="Wang H."/>
            <person name="Luo H."/>
        </authorList>
    </citation>
    <scope>NUCLEOTIDE SEQUENCE</scope>
    <source>
        <strain evidence="12 14">CC28-63</strain>
        <strain evidence="11">CC28-69</strain>
    </source>
</reference>
<dbReference type="Pfam" id="PF01895">
    <property type="entry name" value="PhoU"/>
    <property type="match status" value="2"/>
</dbReference>
<dbReference type="GO" id="GO:0030643">
    <property type="term" value="P:intracellular phosphate ion homeostasis"/>
    <property type="evidence" value="ECO:0007669"/>
    <property type="project" value="InterPro"/>
</dbReference>
<gene>
    <name evidence="11" type="primary">phoU</name>
    <name evidence="11" type="ORF">JQX41_05475</name>
    <name evidence="12" type="ORF">JQX48_05480</name>
</gene>
<keyword evidence="5" id="KW-0963">Cytoplasm</keyword>
<evidence type="ECO:0000256" key="3">
    <source>
        <dbReference type="ARBA" id="ARBA00011738"/>
    </source>
</evidence>
<name>A0A9Q2P9I5_9RHOB</name>
<feature type="compositionally biased region" description="Polar residues" evidence="9">
    <location>
        <begin position="259"/>
        <end position="272"/>
    </location>
</feature>
<evidence type="ECO:0000256" key="5">
    <source>
        <dbReference type="ARBA" id="ARBA00022490"/>
    </source>
</evidence>
<evidence type="ECO:0000256" key="8">
    <source>
        <dbReference type="ARBA" id="ARBA00069911"/>
    </source>
</evidence>
<dbReference type="GO" id="GO:0045936">
    <property type="term" value="P:negative regulation of phosphate metabolic process"/>
    <property type="evidence" value="ECO:0007669"/>
    <property type="project" value="InterPro"/>
</dbReference>
<evidence type="ECO:0000256" key="2">
    <source>
        <dbReference type="ARBA" id="ARBA00008107"/>
    </source>
</evidence>
<feature type="domain" description="PhoU" evidence="10">
    <location>
        <begin position="154"/>
        <end position="239"/>
    </location>
</feature>
<dbReference type="FunFam" id="1.20.58.220:FF:000004">
    <property type="entry name" value="Phosphate-specific transport system accessory protein PhoU"/>
    <property type="match status" value="1"/>
</dbReference>
<evidence type="ECO:0000256" key="1">
    <source>
        <dbReference type="ARBA" id="ARBA00004496"/>
    </source>
</evidence>
<feature type="region of interest" description="Disordered" evidence="9">
    <location>
        <begin position="1"/>
        <end position="26"/>
    </location>
</feature>
<evidence type="ECO:0000256" key="7">
    <source>
        <dbReference type="ARBA" id="ARBA00056181"/>
    </source>
</evidence>
<dbReference type="SUPFAM" id="SSF109755">
    <property type="entry name" value="PhoU-like"/>
    <property type="match status" value="1"/>
</dbReference>
<dbReference type="EMBL" id="JAFBXE010000003">
    <property type="protein sequence ID" value="MBM2411742.1"/>
    <property type="molecule type" value="Genomic_DNA"/>
</dbReference>
<comment type="similarity">
    <text evidence="2">Belongs to the PhoU family.</text>
</comment>
<evidence type="ECO:0000256" key="4">
    <source>
        <dbReference type="ARBA" id="ARBA00022448"/>
    </source>
</evidence>
<sequence length="272" mass="30539">MTTRRRFSRTPKTAAPKATSPDGLDKIVTPTKDHISSAFDRDLEGIQARIMKMGGLVEQAILDAAQALETRDQELAEQVRANDRVIDELEELLNEEAARVIALRAPTAIDLRVILSVMRMSANLERIGDLAKNLAKRNAVLMSMPAINGSAAQLRRMSRDVQIMLKDALDAYIQRDDALARDVIERDVDIDQMYNTLFREFLTFMLEDPRNITPCMHLHFIAKNVERMGDHVTSIAEQVVFLVTGEKPEEPRQKEDLTSTDVDLSPATNRGA</sequence>
<dbReference type="PANTHER" id="PTHR42930:SF3">
    <property type="entry name" value="PHOSPHATE-SPECIFIC TRANSPORT SYSTEM ACCESSORY PROTEIN PHOU"/>
    <property type="match status" value="1"/>
</dbReference>
<comment type="subunit">
    <text evidence="3">Homodimer.</text>
</comment>
<dbReference type="NCBIfam" id="TIGR02135">
    <property type="entry name" value="phoU_full"/>
    <property type="match status" value="1"/>
</dbReference>
<evidence type="ECO:0000313" key="13">
    <source>
        <dbReference type="Proteomes" id="UP000755667"/>
    </source>
</evidence>
<comment type="subcellular location">
    <subcellularLocation>
        <location evidence="1">Cytoplasm</location>
    </subcellularLocation>
</comment>
<dbReference type="Gene3D" id="1.20.58.220">
    <property type="entry name" value="Phosphate transport system protein phou homolog 2, domain 2"/>
    <property type="match status" value="2"/>
</dbReference>
<dbReference type="GO" id="GO:0005737">
    <property type="term" value="C:cytoplasm"/>
    <property type="evidence" value="ECO:0007669"/>
    <property type="project" value="UniProtKB-SubCell"/>
</dbReference>
<dbReference type="OrthoDB" id="9814256at2"/>
<comment type="function">
    <text evidence="7">Plays a role in the regulation of phosphate uptake.</text>
</comment>
<keyword evidence="6" id="KW-0592">Phosphate transport</keyword>
<feature type="compositionally biased region" description="Basic and acidic residues" evidence="9">
    <location>
        <begin position="246"/>
        <end position="257"/>
    </location>
</feature>
<keyword evidence="4" id="KW-0813">Transport</keyword>
<organism evidence="11 13">
    <name type="scientific">Marivita cryptomonadis</name>
    <dbReference type="NCBI Taxonomy" id="505252"/>
    <lineage>
        <taxon>Bacteria</taxon>
        <taxon>Pseudomonadati</taxon>
        <taxon>Pseudomonadota</taxon>
        <taxon>Alphaproteobacteria</taxon>
        <taxon>Rhodobacterales</taxon>
        <taxon>Roseobacteraceae</taxon>
        <taxon>Marivita</taxon>
    </lineage>
</organism>
<comment type="caution">
    <text evidence="11">The sequence shown here is derived from an EMBL/GenBank/DDBJ whole genome shotgun (WGS) entry which is preliminary data.</text>
</comment>
<dbReference type="Proteomes" id="UP000809440">
    <property type="component" value="Unassembled WGS sequence"/>
</dbReference>
<dbReference type="InterPro" id="IPR026022">
    <property type="entry name" value="PhoU_dom"/>
</dbReference>
<evidence type="ECO:0000256" key="9">
    <source>
        <dbReference type="SAM" id="MobiDB-lite"/>
    </source>
</evidence>
<feature type="region of interest" description="Disordered" evidence="9">
    <location>
        <begin position="246"/>
        <end position="272"/>
    </location>
</feature>
<evidence type="ECO:0000313" key="11">
    <source>
        <dbReference type="EMBL" id="MBM2411742.1"/>
    </source>
</evidence>
<feature type="domain" description="PhoU" evidence="10">
    <location>
        <begin position="50"/>
        <end position="137"/>
    </location>
</feature>
<evidence type="ECO:0000256" key="6">
    <source>
        <dbReference type="ARBA" id="ARBA00022592"/>
    </source>
</evidence>
<protein>
    <recommendedName>
        <fullName evidence="8">Phosphate-specific transport system accessory protein PhoU homolog</fullName>
    </recommendedName>
</protein>
<evidence type="ECO:0000259" key="10">
    <source>
        <dbReference type="Pfam" id="PF01895"/>
    </source>
</evidence>
<dbReference type="Proteomes" id="UP000755667">
    <property type="component" value="Unassembled WGS sequence"/>
</dbReference>
<dbReference type="InterPro" id="IPR028366">
    <property type="entry name" value="PhoU"/>
</dbReference>
<keyword evidence="14" id="KW-1185">Reference proteome</keyword>